<feature type="transmembrane region" description="Helical" evidence="1">
    <location>
        <begin position="99"/>
        <end position="122"/>
    </location>
</feature>
<evidence type="ECO:0000313" key="3">
    <source>
        <dbReference type="Proteomes" id="UP000615326"/>
    </source>
</evidence>
<reference evidence="2 3" key="1">
    <citation type="journal article" date="2020" name="Int. J. Syst. Evol. Microbiol.">
        <title>Novel acetic acid bacteria from cider fermentations: Acetobacter conturbans sp. nov. and Acetobacter fallax sp. nov.</title>
        <authorList>
            <person name="Sombolestani A.S."/>
            <person name="Cleenwerck I."/>
            <person name="Cnockaert M."/>
            <person name="Borremans W."/>
            <person name="Wieme A.D."/>
            <person name="De Vuyst L."/>
            <person name="Vandamme P."/>
        </authorList>
    </citation>
    <scope>NUCLEOTIDE SEQUENCE [LARGE SCALE GENOMIC DNA]</scope>
    <source>
        <strain evidence="2 3">LMG 1637</strain>
    </source>
</reference>
<accession>A0ABX0K451</accession>
<evidence type="ECO:0000313" key="2">
    <source>
        <dbReference type="EMBL" id="NHO31111.1"/>
    </source>
</evidence>
<feature type="transmembrane region" description="Helical" evidence="1">
    <location>
        <begin position="12"/>
        <end position="32"/>
    </location>
</feature>
<comment type="caution">
    <text evidence="2">The sequence shown here is derived from an EMBL/GenBank/DDBJ whole genome shotgun (WGS) entry which is preliminary data.</text>
</comment>
<proteinExistence type="predicted"/>
<evidence type="ECO:0000256" key="1">
    <source>
        <dbReference type="SAM" id="Phobius"/>
    </source>
</evidence>
<protein>
    <submittedName>
        <fullName evidence="2">DUF2946 domain-containing protein</fullName>
    </submittedName>
</protein>
<dbReference type="Pfam" id="PF11162">
    <property type="entry name" value="DUF2946"/>
    <property type="match status" value="1"/>
</dbReference>
<keyword evidence="1" id="KW-0812">Transmembrane</keyword>
<sequence>MTVPVTPATRQRCCRWLIVALTLIGLLGQLSLQGLSMPGDTPRATILRLTGIDISPTHNDAGPMSSSMHHHHIMHEQMASGAPHQTHHQHDVGCALCPLLMIFGVILTAAIFLPGISGACLLMRRLFAQPRAPPVFARLLPPLRGPPGLI</sequence>
<dbReference type="EMBL" id="WOSW01000001">
    <property type="protein sequence ID" value="NHO31111.1"/>
    <property type="molecule type" value="Genomic_DNA"/>
</dbReference>
<dbReference type="RefSeq" id="WP_173575706.1">
    <property type="nucleotide sequence ID" value="NZ_WOSW01000001.1"/>
</dbReference>
<name>A0ABX0K451_9PROT</name>
<dbReference type="InterPro" id="IPR021333">
    <property type="entry name" value="DUF2946"/>
</dbReference>
<organism evidence="2 3">
    <name type="scientific">Acetobacter fallax</name>
    <dbReference type="NCBI Taxonomy" id="1737473"/>
    <lineage>
        <taxon>Bacteria</taxon>
        <taxon>Pseudomonadati</taxon>
        <taxon>Pseudomonadota</taxon>
        <taxon>Alphaproteobacteria</taxon>
        <taxon>Acetobacterales</taxon>
        <taxon>Acetobacteraceae</taxon>
        <taxon>Acetobacter</taxon>
    </lineage>
</organism>
<keyword evidence="3" id="KW-1185">Reference proteome</keyword>
<dbReference type="Proteomes" id="UP000615326">
    <property type="component" value="Unassembled WGS sequence"/>
</dbReference>
<keyword evidence="1" id="KW-1133">Transmembrane helix</keyword>
<gene>
    <name evidence="2" type="ORF">GOB84_00780</name>
</gene>
<keyword evidence="1" id="KW-0472">Membrane</keyword>